<evidence type="ECO:0000256" key="2">
    <source>
        <dbReference type="ARBA" id="ARBA00023015"/>
    </source>
</evidence>
<keyword evidence="3" id="KW-0238">DNA-binding</keyword>
<protein>
    <submittedName>
        <fullName evidence="6">LysR family transcriptional regulator</fullName>
    </submittedName>
</protein>
<comment type="caution">
    <text evidence="6">The sequence shown here is derived from an EMBL/GenBank/DDBJ whole genome shotgun (WGS) entry which is preliminary data.</text>
</comment>
<dbReference type="Pfam" id="PF00126">
    <property type="entry name" value="HTH_1"/>
    <property type="match status" value="1"/>
</dbReference>
<evidence type="ECO:0000313" key="7">
    <source>
        <dbReference type="Proteomes" id="UP000254711"/>
    </source>
</evidence>
<dbReference type="SUPFAM" id="SSF53850">
    <property type="entry name" value="Periplasmic binding protein-like II"/>
    <property type="match status" value="1"/>
</dbReference>
<dbReference type="PROSITE" id="PS50931">
    <property type="entry name" value="HTH_LYSR"/>
    <property type="match status" value="1"/>
</dbReference>
<dbReference type="Gene3D" id="3.40.190.290">
    <property type="match status" value="1"/>
</dbReference>
<dbReference type="InterPro" id="IPR005119">
    <property type="entry name" value="LysR_subst-bd"/>
</dbReference>
<dbReference type="Gene3D" id="1.10.10.10">
    <property type="entry name" value="Winged helix-like DNA-binding domain superfamily/Winged helix DNA-binding domain"/>
    <property type="match status" value="1"/>
</dbReference>
<dbReference type="AlphaFoldDB" id="A0A370KAQ7"/>
<evidence type="ECO:0000256" key="1">
    <source>
        <dbReference type="ARBA" id="ARBA00009437"/>
    </source>
</evidence>
<dbReference type="SUPFAM" id="SSF46785">
    <property type="entry name" value="Winged helix' DNA-binding domain"/>
    <property type="match status" value="1"/>
</dbReference>
<dbReference type="GO" id="GO:0003700">
    <property type="term" value="F:DNA-binding transcription factor activity"/>
    <property type="evidence" value="ECO:0007669"/>
    <property type="project" value="InterPro"/>
</dbReference>
<evidence type="ECO:0000256" key="3">
    <source>
        <dbReference type="ARBA" id="ARBA00023125"/>
    </source>
</evidence>
<dbReference type="Proteomes" id="UP000254711">
    <property type="component" value="Unassembled WGS sequence"/>
</dbReference>
<name>A0A370KAQ7_9GAMM</name>
<gene>
    <name evidence="6" type="ORF">DVT68_02510</name>
</gene>
<keyword evidence="7" id="KW-1185">Reference proteome</keyword>
<dbReference type="GO" id="GO:0006351">
    <property type="term" value="P:DNA-templated transcription"/>
    <property type="evidence" value="ECO:0007669"/>
    <property type="project" value="TreeGrafter"/>
</dbReference>
<dbReference type="OrthoDB" id="9810065at2"/>
<accession>A0A370KAQ7</accession>
<comment type="similarity">
    <text evidence="1">Belongs to the LysR transcriptional regulatory family.</text>
</comment>
<dbReference type="RefSeq" id="WP_114823471.1">
    <property type="nucleotide sequence ID" value="NZ_QQSY01000001.1"/>
</dbReference>
<proteinExistence type="inferred from homology"/>
<dbReference type="InterPro" id="IPR000847">
    <property type="entry name" value="LysR_HTH_N"/>
</dbReference>
<feature type="domain" description="HTH lysR-type" evidence="5">
    <location>
        <begin position="1"/>
        <end position="61"/>
    </location>
</feature>
<keyword evidence="2" id="KW-0805">Transcription regulation</keyword>
<dbReference type="InterPro" id="IPR036390">
    <property type="entry name" value="WH_DNA-bd_sf"/>
</dbReference>
<reference evidence="6 7" key="1">
    <citation type="submission" date="2018-07" db="EMBL/GenBank/DDBJ databases">
        <title>Dyella solisilvae sp. nov., isolated from the pine and broad-leaved mixed forest soil.</title>
        <authorList>
            <person name="Gao Z."/>
            <person name="Qiu L."/>
        </authorList>
    </citation>
    <scope>NUCLEOTIDE SEQUENCE [LARGE SCALE GENOMIC DNA]</scope>
    <source>
        <strain evidence="6 7">DHG54</strain>
    </source>
</reference>
<dbReference type="FunFam" id="1.10.10.10:FF:000001">
    <property type="entry name" value="LysR family transcriptional regulator"/>
    <property type="match status" value="1"/>
</dbReference>
<keyword evidence="4" id="KW-0804">Transcription</keyword>
<sequence>MKRAGLDELNAVVSVATHRSFRAAAAELGMSPSALSHAIATLEQRMGVRLFHRTTRSVALSEAGEQFLARVRPALRDISEAMEAVNQFRDTPAGTLRINVSLGGARMVLTPIVLRFLQRYPEMHVDLVSNDRMVDIVAEGFDSGIRQLEAVPNDMIAVPCTPELRFAVVGSPSYFRDHPHPLTPGDLMSHTCIRARLPGGTPYRWEFEKHGETVSVDVAGPLTLNQWDLMVEAALQGVGLAYASEWTVAGHIAAGRLIRVLDDWTPPFPGLALYYPGHRHVPAGLRAFVELVRETMRTDA</sequence>
<dbReference type="InterPro" id="IPR036388">
    <property type="entry name" value="WH-like_DNA-bd_sf"/>
</dbReference>
<dbReference type="Pfam" id="PF03466">
    <property type="entry name" value="LysR_substrate"/>
    <property type="match status" value="1"/>
</dbReference>
<organism evidence="6 7">
    <name type="scientific">Dyella solisilvae</name>
    <dbReference type="NCBI Taxonomy" id="1920168"/>
    <lineage>
        <taxon>Bacteria</taxon>
        <taxon>Pseudomonadati</taxon>
        <taxon>Pseudomonadota</taxon>
        <taxon>Gammaproteobacteria</taxon>
        <taxon>Lysobacterales</taxon>
        <taxon>Rhodanobacteraceae</taxon>
        <taxon>Dyella</taxon>
    </lineage>
</organism>
<dbReference type="CDD" id="cd08474">
    <property type="entry name" value="PBP2_CrgA_like_5"/>
    <property type="match status" value="1"/>
</dbReference>
<evidence type="ECO:0000259" key="5">
    <source>
        <dbReference type="PROSITE" id="PS50931"/>
    </source>
</evidence>
<dbReference type="InterPro" id="IPR058163">
    <property type="entry name" value="LysR-type_TF_proteobact-type"/>
</dbReference>
<dbReference type="EMBL" id="QQSY01000001">
    <property type="protein sequence ID" value="RDI99734.1"/>
    <property type="molecule type" value="Genomic_DNA"/>
</dbReference>
<dbReference type="PANTHER" id="PTHR30537">
    <property type="entry name" value="HTH-TYPE TRANSCRIPTIONAL REGULATOR"/>
    <property type="match status" value="1"/>
</dbReference>
<evidence type="ECO:0000313" key="6">
    <source>
        <dbReference type="EMBL" id="RDI99734.1"/>
    </source>
</evidence>
<evidence type="ECO:0000256" key="4">
    <source>
        <dbReference type="ARBA" id="ARBA00023163"/>
    </source>
</evidence>
<dbReference type="PRINTS" id="PR00039">
    <property type="entry name" value="HTHLYSR"/>
</dbReference>
<dbReference type="PANTHER" id="PTHR30537:SF1">
    <property type="entry name" value="HTH-TYPE TRANSCRIPTIONAL REGULATOR PGRR"/>
    <property type="match status" value="1"/>
</dbReference>
<dbReference type="GO" id="GO:0043565">
    <property type="term" value="F:sequence-specific DNA binding"/>
    <property type="evidence" value="ECO:0007669"/>
    <property type="project" value="TreeGrafter"/>
</dbReference>